<accession>A0A6J2W9V5</accession>
<dbReference type="FunFam" id="1.25.40.990:FF:000016">
    <property type="entry name" value="Si:zfos-452g4.1"/>
    <property type="match status" value="1"/>
</dbReference>
<evidence type="ECO:0000313" key="4">
    <source>
        <dbReference type="RefSeq" id="XP_030640131.1"/>
    </source>
</evidence>
<dbReference type="InterPro" id="IPR005062">
    <property type="entry name" value="SAC3/GANP/THP3_conserved"/>
</dbReference>
<dbReference type="Pfam" id="PF03399">
    <property type="entry name" value="SAC3_GANP"/>
    <property type="match status" value="1"/>
</dbReference>
<dbReference type="GO" id="GO:0005813">
    <property type="term" value="C:centrosome"/>
    <property type="evidence" value="ECO:0007669"/>
    <property type="project" value="TreeGrafter"/>
</dbReference>
<dbReference type="GO" id="GO:0051298">
    <property type="term" value="P:centrosome duplication"/>
    <property type="evidence" value="ECO:0007669"/>
    <property type="project" value="TreeGrafter"/>
</dbReference>
<dbReference type="PANTHER" id="PTHR12436">
    <property type="entry name" value="80 KDA MCM3-ASSOCIATED PROTEIN"/>
    <property type="match status" value="1"/>
</dbReference>
<dbReference type="GeneID" id="115820636"/>
<feature type="domain" description="SAC3/GANP/THP3 conserved" evidence="2">
    <location>
        <begin position="56"/>
        <end position="341"/>
    </location>
</feature>
<dbReference type="InParanoid" id="A0A6J2W9V5"/>
<dbReference type="PANTHER" id="PTHR12436:SF38">
    <property type="entry name" value="SAC3 DOMAIN-CONTAINING PROTEIN 1"/>
    <property type="match status" value="1"/>
</dbReference>
<dbReference type="GO" id="GO:0051225">
    <property type="term" value="P:spindle assembly"/>
    <property type="evidence" value="ECO:0007669"/>
    <property type="project" value="TreeGrafter"/>
</dbReference>
<protein>
    <submittedName>
        <fullName evidence="4">SAC3 domain-containing protein 1</fullName>
    </submittedName>
</protein>
<dbReference type="InterPro" id="IPR045107">
    <property type="entry name" value="SAC3/GANP/THP3"/>
</dbReference>
<name>A0A6J2W9V5_CHACN</name>
<feature type="region of interest" description="Disordered" evidence="1">
    <location>
        <begin position="85"/>
        <end position="112"/>
    </location>
</feature>
<dbReference type="Proteomes" id="UP000504632">
    <property type="component" value="Chromosome 9"/>
</dbReference>
<dbReference type="Gene3D" id="1.25.40.990">
    <property type="match status" value="1"/>
</dbReference>
<evidence type="ECO:0000256" key="1">
    <source>
        <dbReference type="SAM" id="MobiDB-lite"/>
    </source>
</evidence>
<evidence type="ECO:0000313" key="3">
    <source>
        <dbReference type="Proteomes" id="UP000504632"/>
    </source>
</evidence>
<dbReference type="CTD" id="29901"/>
<proteinExistence type="predicted"/>
<reference evidence="4" key="1">
    <citation type="submission" date="2025-08" db="UniProtKB">
        <authorList>
            <consortium name="RefSeq"/>
        </authorList>
    </citation>
    <scope>IDENTIFICATION</scope>
</reference>
<feature type="compositionally biased region" description="Basic and acidic residues" evidence="1">
    <location>
        <begin position="85"/>
        <end position="98"/>
    </location>
</feature>
<dbReference type="AlphaFoldDB" id="A0A6J2W9V5"/>
<keyword evidence="3" id="KW-1185">Reference proteome</keyword>
<gene>
    <name evidence="4" type="primary">sac3d1</name>
</gene>
<dbReference type="GO" id="GO:0005634">
    <property type="term" value="C:nucleus"/>
    <property type="evidence" value="ECO:0007669"/>
    <property type="project" value="TreeGrafter"/>
</dbReference>
<dbReference type="RefSeq" id="XP_030640131.1">
    <property type="nucleotide sequence ID" value="XM_030784271.1"/>
</dbReference>
<dbReference type="GO" id="GO:0005819">
    <property type="term" value="C:spindle"/>
    <property type="evidence" value="ECO:0007669"/>
    <property type="project" value="TreeGrafter"/>
</dbReference>
<feature type="compositionally biased region" description="Basic and acidic residues" evidence="1">
    <location>
        <begin position="24"/>
        <end position="37"/>
    </location>
</feature>
<sequence length="386" mass="43801">MNRNPPNRVRPHASRRGRGGWQKQRREGERNRSERGSDSGSGTAPDSVPRGTCTTMCPARELKEREAQNRLHCFEMLAGTERDRLPKADVSRTVKEYSRPAAGKDSTRPSDLRPPAVLLKTVNFLIDDIAASPSLQQWTEVYGFVFDRLRSVRQDMIIQRVSGPDCVAVLERTVRFHVYASYRLCGAPLRHYDPHINDTHLQESLSWLLECYSHGQHPNQEEFYALNLLYNLGSSFAMQHVLELPERVRSSPSVRLALAISRAYLERNPVRVLRLARQLTFLQGCALHRHLLACRTELLLLYSHGHSSRNCRFPLDRLSLVLSLDEPLTTQLCQAHGVQVNGDWVAFSKTGFAETPSGDFQCRQTHKLLDSKQKDLSVSSIIHGCV</sequence>
<organism evidence="3 4">
    <name type="scientific">Chanos chanos</name>
    <name type="common">Milkfish</name>
    <name type="synonym">Mugil chanos</name>
    <dbReference type="NCBI Taxonomy" id="29144"/>
    <lineage>
        <taxon>Eukaryota</taxon>
        <taxon>Metazoa</taxon>
        <taxon>Chordata</taxon>
        <taxon>Craniata</taxon>
        <taxon>Vertebrata</taxon>
        <taxon>Euteleostomi</taxon>
        <taxon>Actinopterygii</taxon>
        <taxon>Neopterygii</taxon>
        <taxon>Teleostei</taxon>
        <taxon>Ostariophysi</taxon>
        <taxon>Gonorynchiformes</taxon>
        <taxon>Chanidae</taxon>
        <taxon>Chanos</taxon>
    </lineage>
</organism>
<dbReference type="OrthoDB" id="264795at2759"/>
<evidence type="ECO:0000259" key="2">
    <source>
        <dbReference type="Pfam" id="PF03399"/>
    </source>
</evidence>
<feature type="compositionally biased region" description="Basic residues" evidence="1">
    <location>
        <begin position="9"/>
        <end position="18"/>
    </location>
</feature>
<feature type="region of interest" description="Disordered" evidence="1">
    <location>
        <begin position="1"/>
        <end position="54"/>
    </location>
</feature>